<evidence type="ECO:0000313" key="3">
    <source>
        <dbReference type="EMBL" id="KAF1756204.1"/>
    </source>
</evidence>
<proteinExistence type="predicted"/>
<feature type="compositionally biased region" description="Basic and acidic residues" evidence="1">
    <location>
        <begin position="348"/>
        <end position="358"/>
    </location>
</feature>
<dbReference type="AlphaFoldDB" id="A0A6A5GNH9"/>
<feature type="compositionally biased region" description="Basic and acidic residues" evidence="1">
    <location>
        <begin position="320"/>
        <end position="333"/>
    </location>
</feature>
<dbReference type="EMBL" id="WUAV01000004">
    <property type="protein sequence ID" value="KAF1756204.1"/>
    <property type="molecule type" value="Genomic_DNA"/>
</dbReference>
<dbReference type="Proteomes" id="UP000483820">
    <property type="component" value="Chromosome IV"/>
</dbReference>
<organism evidence="3 4">
    <name type="scientific">Caenorhabditis remanei</name>
    <name type="common">Caenorhabditis vulgaris</name>
    <dbReference type="NCBI Taxonomy" id="31234"/>
    <lineage>
        <taxon>Eukaryota</taxon>
        <taxon>Metazoa</taxon>
        <taxon>Ecdysozoa</taxon>
        <taxon>Nematoda</taxon>
        <taxon>Chromadorea</taxon>
        <taxon>Rhabditida</taxon>
        <taxon>Rhabditina</taxon>
        <taxon>Rhabditomorpha</taxon>
        <taxon>Rhabditoidea</taxon>
        <taxon>Rhabditidae</taxon>
        <taxon>Peloderinae</taxon>
        <taxon>Caenorhabditis</taxon>
    </lineage>
</organism>
<dbReference type="Pfam" id="PF24998">
    <property type="entry name" value="DUF7778"/>
    <property type="match status" value="1"/>
</dbReference>
<evidence type="ECO:0000259" key="2">
    <source>
        <dbReference type="Pfam" id="PF24998"/>
    </source>
</evidence>
<dbReference type="InterPro" id="IPR056680">
    <property type="entry name" value="DUF7778"/>
</dbReference>
<dbReference type="RefSeq" id="XP_053584061.1">
    <property type="nucleotide sequence ID" value="XM_053729289.1"/>
</dbReference>
<protein>
    <recommendedName>
        <fullName evidence="2">DUF7778 domain-containing protein</fullName>
    </recommendedName>
</protein>
<feature type="region of interest" description="Disordered" evidence="1">
    <location>
        <begin position="291"/>
        <end position="358"/>
    </location>
</feature>
<name>A0A6A5GNH9_CAERE</name>
<dbReference type="PANTHER" id="PTHR36947:SF6">
    <property type="entry name" value="TLDC DOMAIN-CONTAINING PROTEIN"/>
    <property type="match status" value="1"/>
</dbReference>
<evidence type="ECO:0000256" key="1">
    <source>
        <dbReference type="SAM" id="MobiDB-lite"/>
    </source>
</evidence>
<dbReference type="CTD" id="78775579"/>
<sequence length="358" mass="40502">MSNDIMPDSLCTNLTEPLSKSVTKVQTLPNISAWNDSNALLRDFLSMFFTKKASFFGVKHRLPDRKRVSILTPNDILLIYETNCTGYSFDVSEAVRMDSLCYRKDKQQLDEKTCTITLKYKFGYVNLVLKKHQIPVWRQTLFAIFEEESFNENIVNNLSLYTARDEDIDDALLTNRSHLDYTNSVSVISLKSSHGFMNLTRSEADFTVDSTQIENSSLKTNSNRSSTCLPLTMRSNISTPSLCSNTSKTASVDNNANKNMISSVIFSSIRQGSHAVSYLAKKFEAKLGIGRKTEQKTKEQPSASSPLEILFPPPPSNQQKTDEFEIQTDEKPRRMSILSSILSKKTMKHPEEIKTELV</sequence>
<gene>
    <name evidence="3" type="ORF">GCK72_012657</name>
</gene>
<dbReference type="PANTHER" id="PTHR36947">
    <property type="entry name" value="PROTEIN CBG04364"/>
    <property type="match status" value="1"/>
</dbReference>
<evidence type="ECO:0000313" key="4">
    <source>
        <dbReference type="Proteomes" id="UP000483820"/>
    </source>
</evidence>
<accession>A0A6A5GNH9</accession>
<reference evidence="3 4" key="1">
    <citation type="submission" date="2019-12" db="EMBL/GenBank/DDBJ databases">
        <title>Chromosome-level assembly of the Caenorhabditis remanei genome.</title>
        <authorList>
            <person name="Teterina A.A."/>
            <person name="Willis J.H."/>
            <person name="Phillips P.C."/>
        </authorList>
    </citation>
    <scope>NUCLEOTIDE SEQUENCE [LARGE SCALE GENOMIC DNA]</scope>
    <source>
        <strain evidence="3 4">PX506</strain>
        <tissue evidence="3">Whole organism</tissue>
    </source>
</reference>
<dbReference type="KEGG" id="crq:GCK72_012657"/>
<comment type="caution">
    <text evidence="3">The sequence shown here is derived from an EMBL/GenBank/DDBJ whole genome shotgun (WGS) entry which is preliminary data.</text>
</comment>
<feature type="domain" description="DUF7778" evidence="2">
    <location>
        <begin position="24"/>
        <end position="143"/>
    </location>
</feature>
<dbReference type="GeneID" id="78775579"/>